<evidence type="ECO:0000259" key="7">
    <source>
        <dbReference type="PROSITE" id="PS50240"/>
    </source>
</evidence>
<keyword evidence="1" id="KW-0645">Protease</keyword>
<dbReference type="Pfam" id="PF00089">
    <property type="entry name" value="Trypsin"/>
    <property type="match status" value="1"/>
</dbReference>
<dbReference type="GO" id="GO:0006508">
    <property type="term" value="P:proteolysis"/>
    <property type="evidence" value="ECO:0007669"/>
    <property type="project" value="UniProtKB-KW"/>
</dbReference>
<dbReference type="InterPro" id="IPR051487">
    <property type="entry name" value="Ser/Thr_Proteases_Immune/Dev"/>
</dbReference>
<keyword evidence="4" id="KW-0106">Calcium</keyword>
<reference evidence="8 9" key="1">
    <citation type="journal article" date="2024" name="BMC Genomics">
        <title>Genome assembly of redclaw crayfish (Cherax quadricarinatus) provides insights into its immune adaptation and hypoxia tolerance.</title>
        <authorList>
            <person name="Liu Z."/>
            <person name="Zheng J."/>
            <person name="Li H."/>
            <person name="Fang K."/>
            <person name="Wang S."/>
            <person name="He J."/>
            <person name="Zhou D."/>
            <person name="Weng S."/>
            <person name="Chi M."/>
            <person name="Gu Z."/>
            <person name="He J."/>
            <person name="Li F."/>
            <person name="Wang M."/>
        </authorList>
    </citation>
    <scope>NUCLEOTIDE SEQUENCE [LARGE SCALE GENOMIC DNA]</scope>
    <source>
        <strain evidence="8">ZL_2023a</strain>
    </source>
</reference>
<dbReference type="InterPro" id="IPR001314">
    <property type="entry name" value="Peptidase_S1A"/>
</dbReference>
<evidence type="ECO:0000256" key="2">
    <source>
        <dbReference type="ARBA" id="ARBA00022723"/>
    </source>
</evidence>
<dbReference type="EMBL" id="JARKIK010000087">
    <property type="protein sequence ID" value="KAK8723968.1"/>
    <property type="molecule type" value="Genomic_DNA"/>
</dbReference>
<evidence type="ECO:0000313" key="9">
    <source>
        <dbReference type="Proteomes" id="UP001445076"/>
    </source>
</evidence>
<comment type="caution">
    <text evidence="8">The sequence shown here is derived from an EMBL/GenBank/DDBJ whole genome shotgun (WGS) entry which is preliminary data.</text>
</comment>
<protein>
    <recommendedName>
        <fullName evidence="7">Peptidase S1 domain-containing protein</fullName>
    </recommendedName>
</protein>
<evidence type="ECO:0000256" key="3">
    <source>
        <dbReference type="ARBA" id="ARBA00022801"/>
    </source>
</evidence>
<feature type="domain" description="Peptidase S1" evidence="7">
    <location>
        <begin position="1"/>
        <end position="183"/>
    </location>
</feature>
<dbReference type="InterPro" id="IPR043504">
    <property type="entry name" value="Peptidase_S1_PA_chymotrypsin"/>
</dbReference>
<dbReference type="FunFam" id="2.40.10.10:FF:000078">
    <property type="entry name" value="Serine protease H137"/>
    <property type="match status" value="1"/>
</dbReference>
<dbReference type="PROSITE" id="PS50240">
    <property type="entry name" value="TRYPSIN_DOM"/>
    <property type="match status" value="1"/>
</dbReference>
<dbReference type="PANTHER" id="PTHR24256">
    <property type="entry name" value="TRYPTASE-RELATED"/>
    <property type="match status" value="1"/>
</dbReference>
<keyword evidence="3" id="KW-0378">Hydrolase</keyword>
<organism evidence="8 9">
    <name type="scientific">Cherax quadricarinatus</name>
    <name type="common">Australian red claw crayfish</name>
    <dbReference type="NCBI Taxonomy" id="27406"/>
    <lineage>
        <taxon>Eukaryota</taxon>
        <taxon>Metazoa</taxon>
        <taxon>Ecdysozoa</taxon>
        <taxon>Arthropoda</taxon>
        <taxon>Crustacea</taxon>
        <taxon>Multicrustacea</taxon>
        <taxon>Malacostraca</taxon>
        <taxon>Eumalacostraca</taxon>
        <taxon>Eucarida</taxon>
        <taxon>Decapoda</taxon>
        <taxon>Pleocyemata</taxon>
        <taxon>Astacidea</taxon>
        <taxon>Parastacoidea</taxon>
        <taxon>Parastacidae</taxon>
        <taxon>Cherax</taxon>
    </lineage>
</organism>
<evidence type="ECO:0000256" key="1">
    <source>
        <dbReference type="ARBA" id="ARBA00022670"/>
    </source>
</evidence>
<dbReference type="GO" id="GO:0004252">
    <property type="term" value="F:serine-type endopeptidase activity"/>
    <property type="evidence" value="ECO:0007669"/>
    <property type="project" value="InterPro"/>
</dbReference>
<dbReference type="SMART" id="SM00020">
    <property type="entry name" value="Tryp_SPc"/>
    <property type="match status" value="1"/>
</dbReference>
<dbReference type="PRINTS" id="PR00722">
    <property type="entry name" value="CHYMOTRYPSIN"/>
</dbReference>
<dbReference type="InterPro" id="IPR009003">
    <property type="entry name" value="Peptidase_S1_PA"/>
</dbReference>
<dbReference type="InterPro" id="IPR001254">
    <property type="entry name" value="Trypsin_dom"/>
</dbReference>
<sequence length="184" mass="19799">MTRLGDEYCSLPAQNFTAEAVVTHPDYDTRVKFSDDIGLIRLNRPIDLSGGNVRAICLPPQGLNIQRISVRQGAWAAGWGITEKGTASNRMLHVGLPIVDKELCNATYKGELSDEQLCAGGRSGQDSCSGDSGGPLIMSGPIGPPYLQIGVVSYGPVLCGQMNVPGIYTSVSQYRNWVENNMRP</sequence>
<keyword evidence="5" id="KW-1015">Disulfide bond</keyword>
<evidence type="ECO:0000256" key="4">
    <source>
        <dbReference type="ARBA" id="ARBA00022837"/>
    </source>
</evidence>
<dbReference type="InterPro" id="IPR033116">
    <property type="entry name" value="TRYPSIN_SER"/>
</dbReference>
<evidence type="ECO:0000256" key="5">
    <source>
        <dbReference type="ARBA" id="ARBA00023157"/>
    </source>
</evidence>
<proteinExistence type="inferred from homology"/>
<dbReference type="AlphaFoldDB" id="A0AAW0W3C1"/>
<dbReference type="GO" id="GO:0046872">
    <property type="term" value="F:metal ion binding"/>
    <property type="evidence" value="ECO:0007669"/>
    <property type="project" value="UniProtKB-KW"/>
</dbReference>
<dbReference type="Proteomes" id="UP001445076">
    <property type="component" value="Unassembled WGS sequence"/>
</dbReference>
<keyword evidence="2" id="KW-0479">Metal-binding</keyword>
<evidence type="ECO:0000313" key="8">
    <source>
        <dbReference type="EMBL" id="KAK8723968.1"/>
    </source>
</evidence>
<dbReference type="Gene3D" id="2.40.10.10">
    <property type="entry name" value="Trypsin-like serine proteases"/>
    <property type="match status" value="2"/>
</dbReference>
<dbReference type="CDD" id="cd00190">
    <property type="entry name" value="Tryp_SPc"/>
    <property type="match status" value="1"/>
</dbReference>
<accession>A0AAW0W3C1</accession>
<evidence type="ECO:0000256" key="6">
    <source>
        <dbReference type="ARBA" id="ARBA00024195"/>
    </source>
</evidence>
<dbReference type="PROSITE" id="PS00135">
    <property type="entry name" value="TRYPSIN_SER"/>
    <property type="match status" value="1"/>
</dbReference>
<gene>
    <name evidence="8" type="ORF">OTU49_011376</name>
</gene>
<dbReference type="SUPFAM" id="SSF50494">
    <property type="entry name" value="Trypsin-like serine proteases"/>
    <property type="match status" value="1"/>
</dbReference>
<comment type="similarity">
    <text evidence="6">Belongs to the peptidase S1 family. CLIP subfamily.</text>
</comment>
<name>A0AAW0W3C1_CHEQU</name>
<keyword evidence="9" id="KW-1185">Reference proteome</keyword>